<dbReference type="EMBL" id="JACHGY010000001">
    <property type="protein sequence ID" value="MBB6431663.1"/>
    <property type="molecule type" value="Genomic_DNA"/>
</dbReference>
<evidence type="ECO:0000313" key="4">
    <source>
        <dbReference type="EMBL" id="MBB6431663.1"/>
    </source>
</evidence>
<sequence>MFKRRFEKVTEIPAPQHEVFAWHTRPGAFERLTPPWDNTKVLEFGGIRDGERVTLRVMAPWPRKWVAEHEDFIAGLQFKDRQVSGPFSEWVHTHRVEPTLDGNALRCVMRDSIELKPPFGPLGSLAYALFIRKQIKKMFDHRHATLVADMVDHQNFTRGRSLTVAITGASGMLGRALSAFLSTGGHQPRPVARRDGLTFDLDAIAGADVLVHLAGEPIAQRWSEDVRSRIHRSRVDRTRLLCEQLSRMPQEARPRVMLSGSAIGYYGNRGDSLLTEDSAAGEGFLADVGREWEAATQTATDIGIRVVNLRTGIVLHPRGGALKKMLPIFKMGLGGRLGRGDQYMSWITLDDHIRAMMHAIFDRKMSGPVNLVAPEPVTNREFTKTLGRVLRRPTVFPAPRFALRRAFGGMADEALLAGQRVEPMRLTGSGFTFRQPHLEQALRELLGRP</sequence>
<dbReference type="InterPro" id="IPR010099">
    <property type="entry name" value="SDR39U1"/>
</dbReference>
<dbReference type="PANTHER" id="PTHR11092">
    <property type="entry name" value="SUGAR NUCLEOTIDE EPIMERASE RELATED"/>
    <property type="match status" value="1"/>
</dbReference>
<reference evidence="4 5" key="1">
    <citation type="submission" date="2020-08" db="EMBL/GenBank/DDBJ databases">
        <title>Genomic Encyclopedia of Type Strains, Phase IV (KMG-IV): sequencing the most valuable type-strain genomes for metagenomic binning, comparative biology and taxonomic classification.</title>
        <authorList>
            <person name="Goeker M."/>
        </authorList>
    </citation>
    <scope>NUCLEOTIDE SEQUENCE [LARGE SCALE GENOMIC DNA]</scope>
    <source>
        <strain evidence="4 5">DSM 103725</strain>
    </source>
</reference>
<dbReference type="AlphaFoldDB" id="A0A7X0H9C3"/>
<evidence type="ECO:0000259" key="3">
    <source>
        <dbReference type="Pfam" id="PF08338"/>
    </source>
</evidence>
<dbReference type="InterPro" id="IPR019587">
    <property type="entry name" value="Polyketide_cyclase/dehydratase"/>
</dbReference>
<dbReference type="Gene3D" id="3.40.50.720">
    <property type="entry name" value="NAD(P)-binding Rossmann-like Domain"/>
    <property type="match status" value="1"/>
</dbReference>
<dbReference type="PANTHER" id="PTHR11092:SF0">
    <property type="entry name" value="EPIMERASE FAMILY PROTEIN SDR39U1"/>
    <property type="match status" value="1"/>
</dbReference>
<name>A0A7X0H9C3_9BACT</name>
<comment type="caution">
    <text evidence="4">The sequence shown here is derived from an EMBL/GenBank/DDBJ whole genome shotgun (WGS) entry which is preliminary data.</text>
</comment>
<dbReference type="RefSeq" id="WP_184679114.1">
    <property type="nucleotide sequence ID" value="NZ_JACHGY010000001.1"/>
</dbReference>
<dbReference type="SUPFAM" id="SSF55961">
    <property type="entry name" value="Bet v1-like"/>
    <property type="match status" value="1"/>
</dbReference>
<evidence type="ECO:0000256" key="1">
    <source>
        <dbReference type="ARBA" id="ARBA00009353"/>
    </source>
</evidence>
<dbReference type="InterPro" id="IPR001509">
    <property type="entry name" value="Epimerase_deHydtase"/>
</dbReference>
<keyword evidence="5" id="KW-1185">Reference proteome</keyword>
<gene>
    <name evidence="4" type="ORF">HNQ40_003469</name>
</gene>
<evidence type="ECO:0000259" key="2">
    <source>
        <dbReference type="Pfam" id="PF01370"/>
    </source>
</evidence>
<dbReference type="Pfam" id="PF01370">
    <property type="entry name" value="Epimerase"/>
    <property type="match status" value="1"/>
</dbReference>
<dbReference type="InterPro" id="IPR013549">
    <property type="entry name" value="DUF1731"/>
</dbReference>
<dbReference type="Pfam" id="PF10604">
    <property type="entry name" value="Polyketide_cyc2"/>
    <property type="match status" value="1"/>
</dbReference>
<dbReference type="InterPro" id="IPR036291">
    <property type="entry name" value="NAD(P)-bd_dom_sf"/>
</dbReference>
<dbReference type="Gene3D" id="3.30.530.20">
    <property type="match status" value="1"/>
</dbReference>
<organism evidence="4 5">
    <name type="scientific">Algisphaera agarilytica</name>
    <dbReference type="NCBI Taxonomy" id="1385975"/>
    <lineage>
        <taxon>Bacteria</taxon>
        <taxon>Pseudomonadati</taxon>
        <taxon>Planctomycetota</taxon>
        <taxon>Phycisphaerae</taxon>
        <taxon>Phycisphaerales</taxon>
        <taxon>Phycisphaeraceae</taxon>
        <taxon>Algisphaera</taxon>
    </lineage>
</organism>
<dbReference type="Pfam" id="PF08338">
    <property type="entry name" value="DUF1731"/>
    <property type="match status" value="1"/>
</dbReference>
<protein>
    <recommendedName>
        <fullName evidence="6">TIGR01777 family protein</fullName>
    </recommendedName>
</protein>
<comment type="similarity">
    <text evidence="1">Belongs to the NAD(P)-dependent epimerase/dehydratase family. SDR39U1 subfamily.</text>
</comment>
<dbReference type="SUPFAM" id="SSF51735">
    <property type="entry name" value="NAD(P)-binding Rossmann-fold domains"/>
    <property type="match status" value="1"/>
</dbReference>
<accession>A0A7X0H9C3</accession>
<evidence type="ECO:0008006" key="6">
    <source>
        <dbReference type="Google" id="ProtNLM"/>
    </source>
</evidence>
<proteinExistence type="inferred from homology"/>
<dbReference type="Proteomes" id="UP000541810">
    <property type="component" value="Unassembled WGS sequence"/>
</dbReference>
<feature type="domain" description="NAD-dependent epimerase/dehydratase" evidence="2">
    <location>
        <begin position="164"/>
        <end position="360"/>
    </location>
</feature>
<dbReference type="InterPro" id="IPR023393">
    <property type="entry name" value="START-like_dom_sf"/>
</dbReference>
<dbReference type="NCBIfam" id="TIGR01777">
    <property type="entry name" value="yfcH"/>
    <property type="match status" value="1"/>
</dbReference>
<dbReference type="CDD" id="cd07820">
    <property type="entry name" value="SRPBCC_3"/>
    <property type="match status" value="1"/>
</dbReference>
<evidence type="ECO:0000313" key="5">
    <source>
        <dbReference type="Proteomes" id="UP000541810"/>
    </source>
</evidence>
<feature type="domain" description="DUF1731" evidence="3">
    <location>
        <begin position="398"/>
        <end position="445"/>
    </location>
</feature>